<gene>
    <name evidence="2" type="ORF">AAHA92_05987</name>
</gene>
<proteinExistence type="predicted"/>
<sequence>MEFCQTKGPAGSSRPAQLASMEKVLDQENQPTEGLDKNPLPQEENPTKELKKLSLGLKYAHLEEEETMPVIKNSQLTQGQEEELMKVLEQNQKAIGWTLSDLMGISPDLCMHHIRLEEAHRDLQKN</sequence>
<accession>A0ABD1I882</accession>
<dbReference type="Proteomes" id="UP001567538">
    <property type="component" value="Unassembled WGS sequence"/>
</dbReference>
<name>A0ABD1I882_SALDI</name>
<dbReference type="EMBL" id="JBEAFC010000003">
    <property type="protein sequence ID" value="KAL1563531.1"/>
    <property type="molecule type" value="Genomic_DNA"/>
</dbReference>
<protein>
    <submittedName>
        <fullName evidence="2">Uncharacterized protein</fullName>
    </submittedName>
</protein>
<evidence type="ECO:0000313" key="2">
    <source>
        <dbReference type="EMBL" id="KAL1563531.1"/>
    </source>
</evidence>
<comment type="caution">
    <text evidence="2">The sequence shown here is derived from an EMBL/GenBank/DDBJ whole genome shotgun (WGS) entry which is preliminary data.</text>
</comment>
<evidence type="ECO:0000313" key="3">
    <source>
        <dbReference type="Proteomes" id="UP001567538"/>
    </source>
</evidence>
<dbReference type="AlphaFoldDB" id="A0ABD1I882"/>
<reference evidence="2 3" key="1">
    <citation type="submission" date="2024-06" db="EMBL/GenBank/DDBJ databases">
        <title>A chromosome level genome sequence of Diviner's sage (Salvia divinorum).</title>
        <authorList>
            <person name="Ford S.A."/>
            <person name="Ro D.-K."/>
            <person name="Ness R.W."/>
            <person name="Phillips M.A."/>
        </authorList>
    </citation>
    <scope>NUCLEOTIDE SEQUENCE [LARGE SCALE GENOMIC DNA]</scope>
    <source>
        <strain evidence="2">SAF-2024a</strain>
        <tissue evidence="2">Leaf</tissue>
    </source>
</reference>
<evidence type="ECO:0000256" key="1">
    <source>
        <dbReference type="SAM" id="MobiDB-lite"/>
    </source>
</evidence>
<organism evidence="2 3">
    <name type="scientific">Salvia divinorum</name>
    <name type="common">Maria pastora</name>
    <name type="synonym">Diviner's sage</name>
    <dbReference type="NCBI Taxonomy" id="28513"/>
    <lineage>
        <taxon>Eukaryota</taxon>
        <taxon>Viridiplantae</taxon>
        <taxon>Streptophyta</taxon>
        <taxon>Embryophyta</taxon>
        <taxon>Tracheophyta</taxon>
        <taxon>Spermatophyta</taxon>
        <taxon>Magnoliopsida</taxon>
        <taxon>eudicotyledons</taxon>
        <taxon>Gunneridae</taxon>
        <taxon>Pentapetalae</taxon>
        <taxon>asterids</taxon>
        <taxon>lamiids</taxon>
        <taxon>Lamiales</taxon>
        <taxon>Lamiaceae</taxon>
        <taxon>Nepetoideae</taxon>
        <taxon>Mentheae</taxon>
        <taxon>Salviinae</taxon>
        <taxon>Salvia</taxon>
        <taxon>Salvia subgen. Calosphace</taxon>
    </lineage>
</organism>
<keyword evidence="3" id="KW-1185">Reference proteome</keyword>
<feature type="region of interest" description="Disordered" evidence="1">
    <location>
        <begin position="1"/>
        <end position="46"/>
    </location>
</feature>